<gene>
    <name evidence="8" type="ORF">CARN6_2002</name>
</gene>
<dbReference type="PIRSF" id="PIRSF035875">
    <property type="entry name" value="RNase_BN"/>
    <property type="match status" value="1"/>
</dbReference>
<dbReference type="PANTHER" id="PTHR30213">
    <property type="entry name" value="INNER MEMBRANE PROTEIN YHJD"/>
    <property type="match status" value="1"/>
</dbReference>
<dbReference type="NCBIfam" id="TIGR00765">
    <property type="entry name" value="yihY_not_rbn"/>
    <property type="match status" value="1"/>
</dbReference>
<evidence type="ECO:0000256" key="4">
    <source>
        <dbReference type="ARBA" id="ARBA00022989"/>
    </source>
</evidence>
<evidence type="ECO:0000256" key="7">
    <source>
        <dbReference type="SAM" id="Phobius"/>
    </source>
</evidence>
<feature type="transmembrane region" description="Helical" evidence="7">
    <location>
        <begin position="266"/>
        <end position="288"/>
    </location>
</feature>
<feature type="compositionally biased region" description="Polar residues" evidence="6">
    <location>
        <begin position="316"/>
        <end position="325"/>
    </location>
</feature>
<keyword evidence="3 7" id="KW-0812">Transmembrane</keyword>
<feature type="transmembrane region" description="Helical" evidence="7">
    <location>
        <begin position="197"/>
        <end position="219"/>
    </location>
</feature>
<keyword evidence="4 7" id="KW-1133">Transmembrane helix</keyword>
<accession>E6QMQ7</accession>
<dbReference type="AlphaFoldDB" id="E6QMQ7"/>
<keyword evidence="5 7" id="KW-0472">Membrane</keyword>
<keyword evidence="2" id="KW-1003">Cell membrane</keyword>
<evidence type="ECO:0000256" key="2">
    <source>
        <dbReference type="ARBA" id="ARBA00022475"/>
    </source>
</evidence>
<comment type="caution">
    <text evidence="8">The sequence shown here is derived from an EMBL/GenBank/DDBJ whole genome shotgun (WGS) entry which is preliminary data.</text>
</comment>
<feature type="region of interest" description="Disordered" evidence="6">
    <location>
        <begin position="306"/>
        <end position="325"/>
    </location>
</feature>
<comment type="subcellular location">
    <subcellularLocation>
        <location evidence="1">Cell membrane</location>
        <topology evidence="1">Multi-pass membrane protein</topology>
    </subcellularLocation>
</comment>
<sequence length="325" mass="35819">MRPAASAMDWLSPSGLMYSAREEMSRLIRHLRDALLQAFAHDALNTAKAAAYSGILMLFPAFLVLTTVLALVPEGNTLLDQLRDGAEQFLPADTMSLLQSYFLSRRVHSLQLILSAAALSSFAALGVMLSLMEGFRRAYRLPADDWGFWERRVRAVMLGPVALIPLSVATLLLIFGHPIEQWMIDNSDHELRTAVLVLWRSVRWSLAMLTSVVVLGVVYHFGTRRKEHWGWVAPGAAAATLLWFPATLAFGWYVTRVADYSMIYGSLGTGVATLVWLYLTSFSILLGAELNGVLYRERTLSCASISAPTGEPGDQPSATPSGEHF</sequence>
<dbReference type="Pfam" id="PF03631">
    <property type="entry name" value="Virul_fac_BrkB"/>
    <property type="match status" value="1"/>
</dbReference>
<reference evidence="8" key="1">
    <citation type="submission" date="2009-10" db="EMBL/GenBank/DDBJ databases">
        <title>Diversity of trophic interactions inside an arsenic-rich microbial ecosystem.</title>
        <authorList>
            <person name="Bertin P.N."/>
            <person name="Heinrich-Salmeron A."/>
            <person name="Pelletier E."/>
            <person name="Goulhen-Chollet F."/>
            <person name="Arsene-Ploetze F."/>
            <person name="Gallien S."/>
            <person name="Calteau A."/>
            <person name="Vallenet D."/>
            <person name="Casiot C."/>
            <person name="Chane-Woon-Ming B."/>
            <person name="Giloteaux L."/>
            <person name="Barakat M."/>
            <person name="Bonnefoy V."/>
            <person name="Bruneel O."/>
            <person name="Chandler M."/>
            <person name="Cleiss J."/>
            <person name="Duran R."/>
            <person name="Elbaz-Poulichet F."/>
            <person name="Fonknechten N."/>
            <person name="Lauga B."/>
            <person name="Mornico D."/>
            <person name="Ortet P."/>
            <person name="Schaeffer C."/>
            <person name="Siguier P."/>
            <person name="Alexander Thil Smith A."/>
            <person name="Van Dorsselaer A."/>
            <person name="Weissenbach J."/>
            <person name="Medigue C."/>
            <person name="Le Paslier D."/>
        </authorList>
    </citation>
    <scope>NUCLEOTIDE SEQUENCE</scope>
</reference>
<evidence type="ECO:0000256" key="5">
    <source>
        <dbReference type="ARBA" id="ARBA00023136"/>
    </source>
</evidence>
<evidence type="ECO:0000256" key="6">
    <source>
        <dbReference type="SAM" id="MobiDB-lite"/>
    </source>
</evidence>
<dbReference type="InterPro" id="IPR017039">
    <property type="entry name" value="Virul_fac_BrkB"/>
</dbReference>
<evidence type="ECO:0000256" key="3">
    <source>
        <dbReference type="ARBA" id="ARBA00022692"/>
    </source>
</evidence>
<evidence type="ECO:0000256" key="1">
    <source>
        <dbReference type="ARBA" id="ARBA00004651"/>
    </source>
</evidence>
<protein>
    <submittedName>
        <fullName evidence="8">Putative Ribonuclease BN</fullName>
    </submittedName>
</protein>
<evidence type="ECO:0000313" key="8">
    <source>
        <dbReference type="EMBL" id="CBI08528.1"/>
    </source>
</evidence>
<name>E6QMQ7_9ZZZZ</name>
<feature type="transmembrane region" description="Helical" evidence="7">
    <location>
        <begin position="153"/>
        <end position="177"/>
    </location>
</feature>
<feature type="transmembrane region" description="Helical" evidence="7">
    <location>
        <begin position="231"/>
        <end position="254"/>
    </location>
</feature>
<dbReference type="GO" id="GO:0005886">
    <property type="term" value="C:plasma membrane"/>
    <property type="evidence" value="ECO:0007669"/>
    <property type="project" value="UniProtKB-SubCell"/>
</dbReference>
<dbReference type="PANTHER" id="PTHR30213:SF0">
    <property type="entry name" value="UPF0761 MEMBRANE PROTEIN YIHY"/>
    <property type="match status" value="1"/>
</dbReference>
<dbReference type="EMBL" id="CABQ01000232">
    <property type="protein sequence ID" value="CBI08528.1"/>
    <property type="molecule type" value="Genomic_DNA"/>
</dbReference>
<feature type="transmembrane region" description="Helical" evidence="7">
    <location>
        <begin position="49"/>
        <end position="72"/>
    </location>
</feature>
<organism evidence="8">
    <name type="scientific">mine drainage metagenome</name>
    <dbReference type="NCBI Taxonomy" id="410659"/>
    <lineage>
        <taxon>unclassified sequences</taxon>
        <taxon>metagenomes</taxon>
        <taxon>ecological metagenomes</taxon>
    </lineage>
</organism>
<feature type="transmembrane region" description="Helical" evidence="7">
    <location>
        <begin position="110"/>
        <end position="132"/>
    </location>
</feature>
<proteinExistence type="predicted"/>